<gene>
    <name evidence="1" type="ORF">N7G274_000649</name>
</gene>
<sequence>MVLAFGPGVDDVITAGKLAKTVISELEKISKLDTGERQLNQLDRIKAISKSCQDPLQKFLDRLSKFDQSLGAQSVRGKSAKDLGRRTQWKLACINDVTKLRAVLRGHVGLLTLLINLQTLFCY</sequence>
<protein>
    <submittedName>
        <fullName evidence="1">Uncharacterized protein</fullName>
    </submittedName>
</protein>
<dbReference type="EMBL" id="JBEFKJ010000002">
    <property type="protein sequence ID" value="KAL2047607.1"/>
    <property type="molecule type" value="Genomic_DNA"/>
</dbReference>
<evidence type="ECO:0000313" key="1">
    <source>
        <dbReference type="EMBL" id="KAL2047607.1"/>
    </source>
</evidence>
<organism evidence="1 2">
    <name type="scientific">Stereocaulon virgatum</name>
    <dbReference type="NCBI Taxonomy" id="373712"/>
    <lineage>
        <taxon>Eukaryota</taxon>
        <taxon>Fungi</taxon>
        <taxon>Dikarya</taxon>
        <taxon>Ascomycota</taxon>
        <taxon>Pezizomycotina</taxon>
        <taxon>Lecanoromycetes</taxon>
        <taxon>OSLEUM clade</taxon>
        <taxon>Lecanoromycetidae</taxon>
        <taxon>Lecanorales</taxon>
        <taxon>Lecanorineae</taxon>
        <taxon>Stereocaulaceae</taxon>
        <taxon>Stereocaulon</taxon>
    </lineage>
</organism>
<proteinExistence type="predicted"/>
<reference evidence="1 2" key="1">
    <citation type="submission" date="2024-09" db="EMBL/GenBank/DDBJ databases">
        <title>Rethinking Asexuality: The Enigmatic Case of Functional Sexual Genes in Lepraria (Stereocaulaceae).</title>
        <authorList>
            <person name="Doellman M."/>
            <person name="Sun Y."/>
            <person name="Barcenas-Pena A."/>
            <person name="Lumbsch H.T."/>
            <person name="Grewe F."/>
        </authorList>
    </citation>
    <scope>NUCLEOTIDE SEQUENCE [LARGE SCALE GENOMIC DNA]</scope>
    <source>
        <strain evidence="1 2">Mercado 3170</strain>
    </source>
</reference>
<name>A0ABR4APD1_9LECA</name>
<accession>A0ABR4APD1</accession>
<comment type="caution">
    <text evidence="1">The sequence shown here is derived from an EMBL/GenBank/DDBJ whole genome shotgun (WGS) entry which is preliminary data.</text>
</comment>
<dbReference type="Proteomes" id="UP001590950">
    <property type="component" value="Unassembled WGS sequence"/>
</dbReference>
<evidence type="ECO:0000313" key="2">
    <source>
        <dbReference type="Proteomes" id="UP001590950"/>
    </source>
</evidence>
<keyword evidence="2" id="KW-1185">Reference proteome</keyword>